<dbReference type="AlphaFoldDB" id="A0A444ISA5"/>
<feature type="compositionally biased region" description="Basic and acidic residues" evidence="1">
    <location>
        <begin position="25"/>
        <end position="65"/>
    </location>
</feature>
<keyword evidence="3" id="KW-1185">Reference proteome</keyword>
<accession>A0A444ISA5</accession>
<name>A0A444ISA5_9BACT</name>
<feature type="region of interest" description="Disordered" evidence="1">
    <location>
        <begin position="25"/>
        <end position="73"/>
    </location>
</feature>
<evidence type="ECO:0000313" key="2">
    <source>
        <dbReference type="EMBL" id="RWX43676.1"/>
    </source>
</evidence>
<organism evidence="2 3">
    <name type="scientific">Candidatus Electrothrix aarhusensis</name>
    <dbReference type="NCBI Taxonomy" id="1859131"/>
    <lineage>
        <taxon>Bacteria</taxon>
        <taxon>Pseudomonadati</taxon>
        <taxon>Thermodesulfobacteriota</taxon>
        <taxon>Desulfobulbia</taxon>
        <taxon>Desulfobulbales</taxon>
        <taxon>Desulfobulbaceae</taxon>
        <taxon>Candidatus Electrothrix</taxon>
    </lineage>
</organism>
<dbReference type="Proteomes" id="UP000287853">
    <property type="component" value="Unassembled WGS sequence"/>
</dbReference>
<sequence length="73" mass="8954">MLELSDFVSLYQAYETTLNSKNKTIENEEVRRMNKQDEKQRKKDIKEKENNALEKRRLERANERRKVIKKTLR</sequence>
<reference evidence="2 3" key="1">
    <citation type="submission" date="2017-01" db="EMBL/GenBank/DDBJ databases">
        <title>The cable genome- insights into the physiology and evolution of filamentous bacteria capable of sulfide oxidation via long distance electron transfer.</title>
        <authorList>
            <person name="Schreiber L."/>
            <person name="Bjerg J.T."/>
            <person name="Boggild A."/>
            <person name="Van De Vossenberg J."/>
            <person name="Meysman F."/>
            <person name="Nielsen L.P."/>
            <person name="Schramm A."/>
            <person name="Kjeldsen K.U."/>
        </authorList>
    </citation>
    <scope>NUCLEOTIDE SEQUENCE [LARGE SCALE GENOMIC DNA]</scope>
    <source>
        <strain evidence="2">MCF</strain>
    </source>
</reference>
<protein>
    <submittedName>
        <fullName evidence="2">Uncharacterized protein</fullName>
    </submittedName>
</protein>
<gene>
    <name evidence="2" type="ORF">H206_02608</name>
</gene>
<evidence type="ECO:0000313" key="3">
    <source>
        <dbReference type="Proteomes" id="UP000287853"/>
    </source>
</evidence>
<proteinExistence type="predicted"/>
<evidence type="ECO:0000256" key="1">
    <source>
        <dbReference type="SAM" id="MobiDB-lite"/>
    </source>
</evidence>
<comment type="caution">
    <text evidence="2">The sequence shown here is derived from an EMBL/GenBank/DDBJ whole genome shotgun (WGS) entry which is preliminary data.</text>
</comment>
<dbReference type="EMBL" id="MTKO01000113">
    <property type="protein sequence ID" value="RWX43676.1"/>
    <property type="molecule type" value="Genomic_DNA"/>
</dbReference>